<organism evidence="2 3">
    <name type="scientific">Nocardia higoensis</name>
    <dbReference type="NCBI Taxonomy" id="228599"/>
    <lineage>
        <taxon>Bacteria</taxon>
        <taxon>Bacillati</taxon>
        <taxon>Actinomycetota</taxon>
        <taxon>Actinomycetes</taxon>
        <taxon>Mycobacteriales</taxon>
        <taxon>Nocardiaceae</taxon>
        <taxon>Nocardia</taxon>
    </lineage>
</organism>
<feature type="region of interest" description="Disordered" evidence="1">
    <location>
        <begin position="1"/>
        <end position="29"/>
    </location>
</feature>
<reference evidence="2 3" key="1">
    <citation type="submission" date="2020-10" db="EMBL/GenBank/DDBJ databases">
        <title>Identification of Nocardia species via Next-generation sequencing and recognition of intraspecies genetic diversity.</title>
        <authorList>
            <person name="Li P."/>
            <person name="Li P."/>
            <person name="Lu B."/>
        </authorList>
    </citation>
    <scope>NUCLEOTIDE SEQUENCE [LARGE SCALE GENOMIC DNA]</scope>
    <source>
        <strain evidence="2 3">BJ06-0143</strain>
    </source>
</reference>
<evidence type="ECO:0000256" key="1">
    <source>
        <dbReference type="SAM" id="MobiDB-lite"/>
    </source>
</evidence>
<comment type="caution">
    <text evidence="2">The sequence shown here is derived from an EMBL/GenBank/DDBJ whole genome shotgun (WGS) entry which is preliminary data.</text>
</comment>
<dbReference type="RefSeq" id="WP_195001596.1">
    <property type="nucleotide sequence ID" value="NZ_JADLQN010000001.1"/>
</dbReference>
<evidence type="ECO:0000313" key="3">
    <source>
        <dbReference type="Proteomes" id="UP000707731"/>
    </source>
</evidence>
<evidence type="ECO:0008006" key="4">
    <source>
        <dbReference type="Google" id="ProtNLM"/>
    </source>
</evidence>
<proteinExistence type="predicted"/>
<name>A0ABS0D8W6_9NOCA</name>
<accession>A0ABS0D8W6</accession>
<sequence length="247" mass="27781">MAQLRGETRANGWQHEQSIVLGPDKGKTRIHDTARTNAAGGRDFTEYKSGVRVPGDAHTLNQIALDRKVLSTDPHATGTWVMREGAADRAVRQQLEGLQRDFPGRFQVVEVSRAEAEKARKLGRALEQQAVGVQRELHNIPELIRQQQQQRESKTRVQEAAARAIARQQAQRTAEQARRHELARIQAARDQLLERLPPDVARVLEVSMPPVERELDREPATPGSGMTRAGREARAQERERGRDARGR</sequence>
<gene>
    <name evidence="2" type="ORF">IU449_10245</name>
</gene>
<dbReference type="EMBL" id="JADLQN010000001">
    <property type="protein sequence ID" value="MBF6354921.1"/>
    <property type="molecule type" value="Genomic_DNA"/>
</dbReference>
<evidence type="ECO:0000313" key="2">
    <source>
        <dbReference type="EMBL" id="MBF6354921.1"/>
    </source>
</evidence>
<dbReference type="Proteomes" id="UP000707731">
    <property type="component" value="Unassembled WGS sequence"/>
</dbReference>
<feature type="compositionally biased region" description="Basic and acidic residues" evidence="1">
    <location>
        <begin position="229"/>
        <end position="247"/>
    </location>
</feature>
<feature type="region of interest" description="Disordered" evidence="1">
    <location>
        <begin position="206"/>
        <end position="247"/>
    </location>
</feature>
<keyword evidence="3" id="KW-1185">Reference proteome</keyword>
<protein>
    <recommendedName>
        <fullName evidence="4">Mobilization protein</fullName>
    </recommendedName>
</protein>